<proteinExistence type="predicted"/>
<name>A0A1J6J3E7_NICAT</name>
<evidence type="ECO:0000313" key="2">
    <source>
        <dbReference type="EMBL" id="OIT05467.1"/>
    </source>
</evidence>
<dbReference type="Proteomes" id="UP000187609">
    <property type="component" value="Unassembled WGS sequence"/>
</dbReference>
<keyword evidence="3" id="KW-1185">Reference proteome</keyword>
<reference evidence="2" key="1">
    <citation type="submission" date="2016-11" db="EMBL/GenBank/DDBJ databases">
        <title>The genome of Nicotiana attenuata.</title>
        <authorList>
            <person name="Xu S."/>
            <person name="Brockmoeller T."/>
            <person name="Gaquerel E."/>
            <person name="Navarro A."/>
            <person name="Kuhl H."/>
            <person name="Gase K."/>
            <person name="Ling Z."/>
            <person name="Zhou W."/>
            <person name="Kreitzer C."/>
            <person name="Stanke M."/>
            <person name="Tang H."/>
            <person name="Lyons E."/>
            <person name="Pandey P."/>
            <person name="Pandey S.P."/>
            <person name="Timmermann B."/>
            <person name="Baldwin I.T."/>
        </authorList>
    </citation>
    <scope>NUCLEOTIDE SEQUENCE [LARGE SCALE GENOMIC DNA]</scope>
    <source>
        <strain evidence="2">UT</strain>
    </source>
</reference>
<evidence type="ECO:0000313" key="3">
    <source>
        <dbReference type="Proteomes" id="UP000187609"/>
    </source>
</evidence>
<protein>
    <recommendedName>
        <fullName evidence="1">G-patch domain-containing protein</fullName>
    </recommendedName>
</protein>
<accession>A0A1J6J3E7</accession>
<dbReference type="PROSITE" id="PS50174">
    <property type="entry name" value="G_PATCH"/>
    <property type="match status" value="1"/>
</dbReference>
<evidence type="ECO:0000259" key="1">
    <source>
        <dbReference type="PROSITE" id="PS50174"/>
    </source>
</evidence>
<dbReference type="OMA" id="VMVASEM"/>
<comment type="caution">
    <text evidence="2">The sequence shown here is derived from an EMBL/GenBank/DDBJ whole genome shotgun (WGS) entry which is preliminary data.</text>
</comment>
<dbReference type="Pfam" id="PF01585">
    <property type="entry name" value="G-patch"/>
    <property type="match status" value="1"/>
</dbReference>
<gene>
    <name evidence="2" type="ORF">A4A49_61557</name>
</gene>
<dbReference type="GO" id="GO:0003676">
    <property type="term" value="F:nucleic acid binding"/>
    <property type="evidence" value="ECO:0007669"/>
    <property type="project" value="InterPro"/>
</dbReference>
<feature type="domain" description="G-patch" evidence="1">
    <location>
        <begin position="7"/>
        <end position="45"/>
    </location>
</feature>
<dbReference type="Gramene" id="OIT05467">
    <property type="protein sequence ID" value="OIT05467"/>
    <property type="gene ID" value="A4A49_61557"/>
</dbReference>
<feature type="non-terminal residue" evidence="2">
    <location>
        <position position="1"/>
    </location>
</feature>
<dbReference type="EMBL" id="MJEQ01037184">
    <property type="protein sequence ID" value="OIT05467.1"/>
    <property type="molecule type" value="Genomic_DNA"/>
</dbReference>
<organism evidence="2 3">
    <name type="scientific">Nicotiana attenuata</name>
    <name type="common">Coyote tobacco</name>
    <dbReference type="NCBI Taxonomy" id="49451"/>
    <lineage>
        <taxon>Eukaryota</taxon>
        <taxon>Viridiplantae</taxon>
        <taxon>Streptophyta</taxon>
        <taxon>Embryophyta</taxon>
        <taxon>Tracheophyta</taxon>
        <taxon>Spermatophyta</taxon>
        <taxon>Magnoliopsida</taxon>
        <taxon>eudicotyledons</taxon>
        <taxon>Gunneridae</taxon>
        <taxon>Pentapetalae</taxon>
        <taxon>asterids</taxon>
        <taxon>lamiids</taxon>
        <taxon>Solanales</taxon>
        <taxon>Solanaceae</taxon>
        <taxon>Nicotianoideae</taxon>
        <taxon>Nicotianeae</taxon>
        <taxon>Nicotiana</taxon>
    </lineage>
</organism>
<dbReference type="InterPro" id="IPR000467">
    <property type="entry name" value="G_patch_dom"/>
</dbReference>
<sequence length="124" mass="13593">VMVASEMLKNGFEPGRGLGARLHGIVEPIQLPGQNNTFGLGYEPTPKEVSEARLKKKSDIVLPQPIPPLDEDAEDDLVEGIRNLFLVDCNVILNDCTETPTTWDAAPGDVLNNWTCTPSPVRRE</sequence>
<dbReference type="AlphaFoldDB" id="A0A1J6J3E7"/>
<feature type="non-terminal residue" evidence="2">
    <location>
        <position position="124"/>
    </location>
</feature>